<proteinExistence type="predicted"/>
<evidence type="ECO:0000313" key="5">
    <source>
        <dbReference type="Proteomes" id="UP000653002"/>
    </source>
</evidence>
<dbReference type="PANTHER" id="PTHR11985:SF35">
    <property type="entry name" value="ANAEROBIC GLYCEROL-3-PHOSPHATE DEHYDROGENASE SUBUNIT A"/>
    <property type="match status" value="1"/>
</dbReference>
<keyword evidence="3" id="KW-0560">Oxidoreductase</keyword>
<organism evidence="4 5">
    <name type="scientific">Xanthomonas citri pv. citri</name>
    <dbReference type="NCBI Taxonomy" id="611301"/>
    <lineage>
        <taxon>Bacteria</taxon>
        <taxon>Pseudomonadati</taxon>
        <taxon>Pseudomonadota</taxon>
        <taxon>Gammaproteobacteria</taxon>
        <taxon>Lysobacterales</taxon>
        <taxon>Lysobacteraceae</taxon>
        <taxon>Xanthomonas</taxon>
    </lineage>
</organism>
<dbReference type="EMBL" id="JAABFR010000014">
    <property type="protein sequence ID" value="MBD4334492.1"/>
    <property type="molecule type" value="Genomic_DNA"/>
</dbReference>
<dbReference type="GO" id="GO:0004368">
    <property type="term" value="F:glycerol-3-phosphate dehydrogenase (quinone) activity"/>
    <property type="evidence" value="ECO:0007669"/>
    <property type="project" value="InterPro"/>
</dbReference>
<keyword evidence="1" id="KW-0285">Flavoprotein</keyword>
<feature type="non-terminal residue" evidence="4">
    <location>
        <position position="1"/>
    </location>
</feature>
<gene>
    <name evidence="4" type="ORF">GUH15_00055</name>
</gene>
<dbReference type="PANTHER" id="PTHR11985">
    <property type="entry name" value="GLYCEROL-3-PHOSPHATE DEHYDROGENASE"/>
    <property type="match status" value="1"/>
</dbReference>
<evidence type="ECO:0000256" key="3">
    <source>
        <dbReference type="ARBA" id="ARBA00023002"/>
    </source>
</evidence>
<comment type="caution">
    <text evidence="4">The sequence shown here is derived from an EMBL/GenBank/DDBJ whole genome shotgun (WGS) entry which is preliminary data.</text>
</comment>
<dbReference type="Proteomes" id="UP000653002">
    <property type="component" value="Unassembled WGS sequence"/>
</dbReference>
<dbReference type="Gene3D" id="3.50.50.60">
    <property type="entry name" value="FAD/NAD(P)-binding domain"/>
    <property type="match status" value="1"/>
</dbReference>
<dbReference type="AlphaFoldDB" id="A0A8I0H2Q4"/>
<protein>
    <submittedName>
        <fullName evidence="4">Glycerol-3-phosphate dehydrogenase</fullName>
    </submittedName>
</protein>
<keyword evidence="2" id="KW-0274">FAD</keyword>
<sequence length="92" mass="10253">YMFPSVNVTDEDIESTWAGIRPLIYEEGKDPSEISRKDEIWEGKSGLLTIAGGKLTGYRHMAQDIVDLVSKRLKKDYGLTFSPCNTKGLAIS</sequence>
<accession>A0A8I0H2Q4</accession>
<name>A0A8I0H2Q4_XANCI</name>
<dbReference type="InterPro" id="IPR036188">
    <property type="entry name" value="FAD/NAD-bd_sf"/>
</dbReference>
<reference evidence="4" key="1">
    <citation type="submission" date="2020-01" db="EMBL/GenBank/DDBJ databases">
        <authorList>
            <person name="Richard D."/>
        </authorList>
    </citation>
    <scope>NUCLEOTIDE SEQUENCE</scope>
    <source>
        <strain evidence="4">JP541</strain>
    </source>
</reference>
<dbReference type="PROSITE" id="PS00978">
    <property type="entry name" value="FAD_G3PDH_2"/>
    <property type="match status" value="1"/>
</dbReference>
<evidence type="ECO:0000256" key="1">
    <source>
        <dbReference type="ARBA" id="ARBA00022630"/>
    </source>
</evidence>
<evidence type="ECO:0000256" key="2">
    <source>
        <dbReference type="ARBA" id="ARBA00022827"/>
    </source>
</evidence>
<feature type="non-terminal residue" evidence="4">
    <location>
        <position position="92"/>
    </location>
</feature>
<evidence type="ECO:0000313" key="4">
    <source>
        <dbReference type="EMBL" id="MBD4334492.1"/>
    </source>
</evidence>
<dbReference type="InterPro" id="IPR000447">
    <property type="entry name" value="G3P_DH_FAD-dep"/>
</dbReference>
<dbReference type="GO" id="GO:0046168">
    <property type="term" value="P:glycerol-3-phosphate catabolic process"/>
    <property type="evidence" value="ECO:0007669"/>
    <property type="project" value="TreeGrafter"/>
</dbReference>